<accession>A0ABZ2C0A4</accession>
<sequence length="106" mass="12673">MHWRVTVEAVDLTGEDYRQEFLFEKNLDSLTDGRIGCSVEDGKEIMHQIQKAVVQRELDLWVRYRRVCQCCNGLLPIKGYQKRKMLTVWGLSQQRYETRHRIIPDF</sequence>
<keyword evidence="2" id="KW-1185">Reference proteome</keyword>
<dbReference type="EMBL" id="CP143424">
    <property type="protein sequence ID" value="WVX51456.1"/>
    <property type="molecule type" value="Genomic_DNA"/>
</dbReference>
<gene>
    <name evidence="1" type="ORF">ROLI_045580</name>
</gene>
<geneLocation type="plasmid" evidence="1 2">
    <name>pROLI127</name>
</geneLocation>
<proteinExistence type="predicted"/>
<dbReference type="Proteomes" id="UP001318682">
    <property type="component" value="Plasmid pROLI127"/>
</dbReference>
<dbReference type="RefSeq" id="WP_187431980.1">
    <property type="nucleotide sequence ID" value="NZ_CP143424.1"/>
</dbReference>
<name>A0ABZ2C0A4_9RHOB</name>
<protein>
    <submittedName>
        <fullName evidence="1">Uncharacterized protein</fullName>
    </submittedName>
</protein>
<keyword evidence="1" id="KW-0614">Plasmid</keyword>
<evidence type="ECO:0000313" key="2">
    <source>
        <dbReference type="Proteomes" id="UP001318682"/>
    </source>
</evidence>
<reference evidence="1 2" key="1">
    <citation type="submission" date="2015-07" db="EMBL/GenBank/DDBJ databases">
        <authorList>
            <person name="Voget S."/>
            <person name="Dogs M."/>
            <person name="Brinkhoff T.H."/>
            <person name="Daniel R."/>
        </authorList>
    </citation>
    <scope>NUCLEOTIDE SEQUENCE [LARGE SCALE GENOMIC DNA]</scope>
    <source>
        <strain evidence="1 2">B14</strain>
        <plasmid evidence="1 2">pROLI127</plasmid>
    </source>
</reference>
<organism evidence="1 2">
    <name type="scientific">Roseobacter fucihabitans</name>
    <dbReference type="NCBI Taxonomy" id="1537242"/>
    <lineage>
        <taxon>Bacteria</taxon>
        <taxon>Pseudomonadati</taxon>
        <taxon>Pseudomonadota</taxon>
        <taxon>Alphaproteobacteria</taxon>
        <taxon>Rhodobacterales</taxon>
        <taxon>Roseobacteraceae</taxon>
        <taxon>Roseobacter</taxon>
    </lineage>
</organism>
<reference evidence="1 2" key="2">
    <citation type="submission" date="2024-01" db="EMBL/GenBank/DDBJ databases">
        <title>Roseobacter fucihabitans sp. nov., isolated from the brown alga Fucus spiralis.</title>
        <authorList>
            <person name="Hahnke S."/>
            <person name="Berger M."/>
            <person name="Schlingloff A."/>
            <person name="Athale I."/>
            <person name="Neumann-Schaal M."/>
            <person name="Adenaya A."/>
            <person name="Poehlein A."/>
            <person name="Daniel R."/>
            <person name="Pertersen J."/>
            <person name="Brinkhoff T."/>
        </authorList>
    </citation>
    <scope>NUCLEOTIDE SEQUENCE [LARGE SCALE GENOMIC DNA]</scope>
    <source>
        <strain evidence="1 2">B14</strain>
        <plasmid evidence="1 2">pROLI127</plasmid>
    </source>
</reference>
<evidence type="ECO:0000313" key="1">
    <source>
        <dbReference type="EMBL" id="WVX51456.1"/>
    </source>
</evidence>